<dbReference type="PANTHER" id="PTHR19353">
    <property type="entry name" value="FATTY ACID DESATURASE 2"/>
    <property type="match status" value="1"/>
</dbReference>
<dbReference type="GO" id="GO:0016020">
    <property type="term" value="C:membrane"/>
    <property type="evidence" value="ECO:0007669"/>
    <property type="project" value="TreeGrafter"/>
</dbReference>
<dbReference type="InterPro" id="IPR012171">
    <property type="entry name" value="Fatty_acid_desaturase"/>
</dbReference>
<comment type="caution">
    <text evidence="3">The sequence shown here is derived from an EMBL/GenBank/DDBJ whole genome shotgun (WGS) entry which is preliminary data.</text>
</comment>
<dbReference type="PANTHER" id="PTHR19353:SF19">
    <property type="entry name" value="DELTA(5) FATTY ACID DESATURASE C-RELATED"/>
    <property type="match status" value="1"/>
</dbReference>
<dbReference type="InterPro" id="IPR005804">
    <property type="entry name" value="FA_desaturase_dom"/>
</dbReference>
<keyword evidence="1" id="KW-0472">Membrane</keyword>
<protein>
    <submittedName>
        <fullName evidence="3">Fatty acid desaturase</fullName>
    </submittedName>
</protein>
<keyword evidence="1" id="KW-1133">Transmembrane helix</keyword>
<evidence type="ECO:0000313" key="4">
    <source>
        <dbReference type="Proteomes" id="UP000256304"/>
    </source>
</evidence>
<evidence type="ECO:0000259" key="2">
    <source>
        <dbReference type="Pfam" id="PF00487"/>
    </source>
</evidence>
<feature type="domain" description="Fatty acid desaturase" evidence="2">
    <location>
        <begin position="75"/>
        <end position="318"/>
    </location>
</feature>
<feature type="transmembrane region" description="Helical" evidence="1">
    <location>
        <begin position="51"/>
        <end position="70"/>
    </location>
</feature>
<reference evidence="3 4" key="1">
    <citation type="submission" date="2018-08" db="EMBL/GenBank/DDBJ databases">
        <title>Genomic Encyclopedia of Type Strains, Phase III (KMG-III): the genomes of soil and plant-associated and newly described type strains.</title>
        <authorList>
            <person name="Whitman W."/>
        </authorList>
    </citation>
    <scope>NUCLEOTIDE SEQUENCE [LARGE SCALE GENOMIC DNA]</scope>
    <source>
        <strain evidence="3 4">CGMCC 1.10966</strain>
    </source>
</reference>
<accession>A0A3D9S600</accession>
<dbReference type="AlphaFoldDB" id="A0A3D9S600"/>
<dbReference type="GO" id="GO:0016717">
    <property type="term" value="F:oxidoreductase activity, acting on paired donors, with oxidation of a pair of donors resulting in the reduction of molecular oxygen to two molecules of water"/>
    <property type="evidence" value="ECO:0007669"/>
    <property type="project" value="TreeGrafter"/>
</dbReference>
<keyword evidence="1" id="KW-0812">Transmembrane</keyword>
<dbReference type="Pfam" id="PF00487">
    <property type="entry name" value="FA_desaturase"/>
    <property type="match status" value="1"/>
</dbReference>
<evidence type="ECO:0000313" key="3">
    <source>
        <dbReference type="EMBL" id="REE85399.1"/>
    </source>
</evidence>
<name>A0A3D9S600_9BACL</name>
<dbReference type="GO" id="GO:0008610">
    <property type="term" value="P:lipid biosynthetic process"/>
    <property type="evidence" value="ECO:0007669"/>
    <property type="project" value="UniProtKB-ARBA"/>
</dbReference>
<sequence>MSDAAAKRDYSITGQERFHAMEKGLVSADWYKCPIPRKRLKELMVRRNGPALRDILLYLAAMIVTGYIAYLSWGTWWAIPAFALYGTVYFVGSVSKWHEYSHGTPFKTGWPNEVIYQFTSFLILVQATNFRWSHVRHHTDTYIVGSDPEIMAPRPPKFFPLIRSAFRIEDVKGNTPKTLFLHAIGNLNETEKELIPESQYKKLFLEARTFIGVFVVLIGLCFYTHSILPLMYVGLPAYYGSFLMTVLNMTQHLGLYEDKLDHRLCCRTFYTNPILRFLYTNMNYHMEHHMFPMVPYYNLPALHEEIKHDCPAAAPSFRAAVREAATALWRIKTEPTHIVPKYREFAERVGRDCKGA</sequence>
<dbReference type="EMBL" id="QTTN01000012">
    <property type="protein sequence ID" value="REE85399.1"/>
    <property type="molecule type" value="Genomic_DNA"/>
</dbReference>
<gene>
    <name evidence="3" type="ORF">A8990_112128</name>
</gene>
<keyword evidence="4" id="KW-1185">Reference proteome</keyword>
<evidence type="ECO:0000256" key="1">
    <source>
        <dbReference type="SAM" id="Phobius"/>
    </source>
</evidence>
<feature type="transmembrane region" description="Helical" evidence="1">
    <location>
        <begin position="210"/>
        <end position="232"/>
    </location>
</feature>
<organism evidence="3 4">
    <name type="scientific">Paenibacillus taihuensis</name>
    <dbReference type="NCBI Taxonomy" id="1156355"/>
    <lineage>
        <taxon>Bacteria</taxon>
        <taxon>Bacillati</taxon>
        <taxon>Bacillota</taxon>
        <taxon>Bacilli</taxon>
        <taxon>Bacillales</taxon>
        <taxon>Paenibacillaceae</taxon>
        <taxon>Paenibacillus</taxon>
    </lineage>
</organism>
<dbReference type="Proteomes" id="UP000256304">
    <property type="component" value="Unassembled WGS sequence"/>
</dbReference>
<dbReference type="OrthoDB" id="9792534at2"/>
<dbReference type="RefSeq" id="WP_116189373.1">
    <property type="nucleotide sequence ID" value="NZ_QTTN01000012.1"/>
</dbReference>
<proteinExistence type="predicted"/>